<dbReference type="Gene3D" id="3.30.420.130">
    <property type="entry name" value="Dinitrogenase iron-molybdenum cofactor biosynthesis domain"/>
    <property type="match status" value="1"/>
</dbReference>
<sequence>MNTEFQEEGKEHCGSLVRVGFPLENGGDGSRISSDFGTAAIILLVDCESGEEAMIGNESPHCGEGHCGPTDVFVSFGLDAVVCRGLGRAALQRLENSEIQVFYTEEESVEKALKKFRHGNLAPFDKEFIVESCGCGDSP</sequence>
<dbReference type="AlphaFoldDB" id="A0A7X1AWA5"/>
<dbReference type="RefSeq" id="WP_185691010.1">
    <property type="nucleotide sequence ID" value="NZ_JACHVA010000007.1"/>
</dbReference>
<dbReference type="EMBL" id="JACHVA010000007">
    <property type="protein sequence ID" value="MBC2600253.1"/>
    <property type="molecule type" value="Genomic_DNA"/>
</dbReference>
<comment type="caution">
    <text evidence="2">The sequence shown here is derived from an EMBL/GenBank/DDBJ whole genome shotgun (WGS) entry which is preliminary data.</text>
</comment>
<dbReference type="Proteomes" id="UP000525652">
    <property type="component" value="Unassembled WGS sequence"/>
</dbReference>
<name>A0A7X1AWA5_9BACT</name>
<keyword evidence="3" id="KW-1185">Reference proteome</keyword>
<dbReference type="Pfam" id="PF02579">
    <property type="entry name" value="Nitro_FeMo-Co"/>
    <property type="match status" value="1"/>
</dbReference>
<dbReference type="InterPro" id="IPR003731">
    <property type="entry name" value="Di-Nase_FeMo-co_biosynth"/>
</dbReference>
<feature type="domain" description="Dinitrogenase iron-molybdenum cofactor biosynthesis" evidence="1">
    <location>
        <begin position="28"/>
        <end position="117"/>
    </location>
</feature>
<evidence type="ECO:0000313" key="3">
    <source>
        <dbReference type="Proteomes" id="UP000525652"/>
    </source>
</evidence>
<dbReference type="SUPFAM" id="SSF53146">
    <property type="entry name" value="Nitrogenase accessory factor-like"/>
    <property type="match status" value="1"/>
</dbReference>
<evidence type="ECO:0000259" key="1">
    <source>
        <dbReference type="Pfam" id="PF02579"/>
    </source>
</evidence>
<protein>
    <submittedName>
        <fullName evidence="2">NifB/NifX family molybdenum-iron cluster-binding protein</fullName>
    </submittedName>
</protein>
<proteinExistence type="predicted"/>
<reference evidence="2 3" key="1">
    <citation type="submission" date="2020-07" db="EMBL/GenBank/DDBJ databases">
        <authorList>
            <person name="Feng X."/>
        </authorList>
    </citation>
    <scope>NUCLEOTIDE SEQUENCE [LARGE SCALE GENOMIC DNA]</scope>
    <source>
        <strain evidence="2 3">JCM14086</strain>
    </source>
</reference>
<gene>
    <name evidence="2" type="ORF">H5P30_00495</name>
</gene>
<organism evidence="2 3">
    <name type="scientific">Puniceicoccus vermicola</name>
    <dbReference type="NCBI Taxonomy" id="388746"/>
    <lineage>
        <taxon>Bacteria</taxon>
        <taxon>Pseudomonadati</taxon>
        <taxon>Verrucomicrobiota</taxon>
        <taxon>Opitutia</taxon>
        <taxon>Puniceicoccales</taxon>
        <taxon>Puniceicoccaceae</taxon>
        <taxon>Puniceicoccus</taxon>
    </lineage>
</organism>
<accession>A0A7X1AWA5</accession>
<dbReference type="InterPro" id="IPR036105">
    <property type="entry name" value="DiNase_FeMo-co_biosyn_sf"/>
</dbReference>
<evidence type="ECO:0000313" key="2">
    <source>
        <dbReference type="EMBL" id="MBC2600253.1"/>
    </source>
</evidence>